<reference evidence="3" key="1">
    <citation type="submission" date="2020-02" db="EMBL/GenBank/DDBJ databases">
        <authorList>
            <person name="Meier V. D."/>
        </authorList>
    </citation>
    <scope>NUCLEOTIDE SEQUENCE</scope>
    <source>
        <strain evidence="3">AVDCRST_MAG11</strain>
    </source>
</reference>
<dbReference type="SUPFAM" id="SSF55486">
    <property type="entry name" value="Metalloproteases ('zincins'), catalytic domain"/>
    <property type="match status" value="1"/>
</dbReference>
<dbReference type="Pfam" id="PF05299">
    <property type="entry name" value="Peptidase_M61"/>
    <property type="match status" value="1"/>
</dbReference>
<dbReference type="InterPro" id="IPR027268">
    <property type="entry name" value="Peptidase_M4/M1_CTD_sf"/>
</dbReference>
<dbReference type="Gene3D" id="1.10.390.10">
    <property type="entry name" value="Neutral Protease Domain 2"/>
    <property type="match status" value="1"/>
</dbReference>
<dbReference type="InterPro" id="IPR001478">
    <property type="entry name" value="PDZ"/>
</dbReference>
<sequence>ALAAAALAAAVLLTTPAGAQRRAPGPVSAPIADVAYEVAFDSARADRRSVGVRMTFTVRGDAPVVLSLPAWTPGAYEISNFARWVSNFAVAGDRGGPLAWDKADFDSWRVHPAGARRVTVSFDYRADTLDNAMAWSRPDFLFFNGTNLFLYPEGQPLDRHAATVRVATEPGWRVATGMTPLAAPNTFGEASYHDLVDMPFFVGRFDVDSVEVSGRWTRLATYPSGSVAGARRATALDWLRRVIPPQTAVFGEAPWRSYTVLQIVDRGYGGASGLEHQNSHVDIIGAAALDDPFVPSLYAHEIFHAFNVKRLRPAELVPYRYDAAQPTPLLWVSEGVTDYYADLARLRGGVIDAAQFLAATTAKIAGVAALPPVALEDASLSTWIHPADGTGYAYYDKGSLAGLVFDILIRDASDNRRSLDTVMRELYGQTYKRGGRGFSTRHFLDAASRAAGRDLADAYRRYVDGRDPYPWASVLPLAGLRYVADTTREPRVGLSTRGDSTAVIVLDVTPGGVAARAGVRVGDELLSLGDVVVRDRDFGLELRRLYADRDGAPLPIVVRRLGRTLTLPATLRLTVRVAERVVADPAPGAKAARVRDGIFRGVTGDPPAGAARVA</sequence>
<dbReference type="InterPro" id="IPR036034">
    <property type="entry name" value="PDZ_sf"/>
</dbReference>
<evidence type="ECO:0000259" key="2">
    <source>
        <dbReference type="PROSITE" id="PS50106"/>
    </source>
</evidence>
<organism evidence="3">
    <name type="scientific">uncultured Gemmatimonadaceae bacterium</name>
    <dbReference type="NCBI Taxonomy" id="246130"/>
    <lineage>
        <taxon>Bacteria</taxon>
        <taxon>Pseudomonadati</taxon>
        <taxon>Gemmatimonadota</taxon>
        <taxon>Gemmatimonadia</taxon>
        <taxon>Gemmatimonadales</taxon>
        <taxon>Gemmatimonadaceae</taxon>
        <taxon>environmental samples</taxon>
    </lineage>
</organism>
<dbReference type="AlphaFoldDB" id="A0A6J4K7T4"/>
<feature type="domain" description="PDZ" evidence="2">
    <location>
        <begin position="480"/>
        <end position="535"/>
    </location>
</feature>
<proteinExistence type="predicted"/>
<evidence type="ECO:0000313" key="3">
    <source>
        <dbReference type="EMBL" id="CAA9297318.1"/>
    </source>
</evidence>
<dbReference type="PIRSF" id="PIRSF016493">
    <property type="entry name" value="Glycyl_aminpptds"/>
    <property type="match status" value="1"/>
</dbReference>
<name>A0A6J4K7T4_9BACT</name>
<dbReference type="InterPro" id="IPR041489">
    <property type="entry name" value="PDZ_6"/>
</dbReference>
<dbReference type="Pfam" id="PF17820">
    <property type="entry name" value="PDZ_6"/>
    <property type="match status" value="1"/>
</dbReference>
<feature type="chain" id="PRO_5027117227" evidence="1">
    <location>
        <begin position="20"/>
        <end position="614"/>
    </location>
</feature>
<dbReference type="InterPro" id="IPR007963">
    <property type="entry name" value="Peptidase_M61_catalytic"/>
</dbReference>
<keyword evidence="1" id="KW-0732">Signal</keyword>
<dbReference type="PROSITE" id="PS50106">
    <property type="entry name" value="PDZ"/>
    <property type="match status" value="1"/>
</dbReference>
<feature type="non-terminal residue" evidence="3">
    <location>
        <position position="1"/>
    </location>
</feature>
<dbReference type="InterPro" id="IPR024191">
    <property type="entry name" value="Peptidase_M61"/>
</dbReference>
<feature type="signal peptide" evidence="1">
    <location>
        <begin position="1"/>
        <end position="19"/>
    </location>
</feature>
<dbReference type="SUPFAM" id="SSF50156">
    <property type="entry name" value="PDZ domain-like"/>
    <property type="match status" value="1"/>
</dbReference>
<gene>
    <name evidence="3" type="ORF">AVDCRST_MAG11-579</name>
</gene>
<feature type="non-terminal residue" evidence="3">
    <location>
        <position position="614"/>
    </location>
</feature>
<dbReference type="Gene3D" id="2.30.42.10">
    <property type="match status" value="1"/>
</dbReference>
<dbReference type="Gene3D" id="2.60.40.3650">
    <property type="match status" value="1"/>
</dbReference>
<accession>A0A6J4K7T4</accession>
<dbReference type="SMART" id="SM00228">
    <property type="entry name" value="PDZ"/>
    <property type="match status" value="1"/>
</dbReference>
<dbReference type="Pfam" id="PF17899">
    <property type="entry name" value="Peptidase_M61_N"/>
    <property type="match status" value="1"/>
</dbReference>
<dbReference type="EMBL" id="CADCTU010000124">
    <property type="protein sequence ID" value="CAA9297318.1"/>
    <property type="molecule type" value="Genomic_DNA"/>
</dbReference>
<dbReference type="InterPro" id="IPR040756">
    <property type="entry name" value="Peptidase_M61_N"/>
</dbReference>
<protein>
    <submittedName>
        <fullName evidence="3">Peptidase M61 domain protein</fullName>
    </submittedName>
</protein>
<evidence type="ECO:0000256" key="1">
    <source>
        <dbReference type="SAM" id="SignalP"/>
    </source>
</evidence>